<keyword evidence="1" id="KW-0472">Membrane</keyword>
<dbReference type="EMBL" id="BAAAMN010000041">
    <property type="protein sequence ID" value="GAA2038812.1"/>
    <property type="molecule type" value="Genomic_DNA"/>
</dbReference>
<accession>A0ABN2UKE8</accession>
<dbReference type="Proteomes" id="UP001501461">
    <property type="component" value="Unassembled WGS sequence"/>
</dbReference>
<reference evidence="2 3" key="1">
    <citation type="journal article" date="2019" name="Int. J. Syst. Evol. Microbiol.">
        <title>The Global Catalogue of Microorganisms (GCM) 10K type strain sequencing project: providing services to taxonomists for standard genome sequencing and annotation.</title>
        <authorList>
            <consortium name="The Broad Institute Genomics Platform"/>
            <consortium name="The Broad Institute Genome Sequencing Center for Infectious Disease"/>
            <person name="Wu L."/>
            <person name="Ma J."/>
        </authorList>
    </citation>
    <scope>NUCLEOTIDE SEQUENCE [LARGE SCALE GENOMIC DNA]</scope>
    <source>
        <strain evidence="2 3">JCM 13595</strain>
    </source>
</reference>
<protein>
    <recommendedName>
        <fullName evidence="4">YiaAB two helix domain-containing protein</fullName>
    </recommendedName>
</protein>
<evidence type="ECO:0000256" key="1">
    <source>
        <dbReference type="SAM" id="Phobius"/>
    </source>
</evidence>
<proteinExistence type="predicted"/>
<evidence type="ECO:0000313" key="3">
    <source>
        <dbReference type="Proteomes" id="UP001501461"/>
    </source>
</evidence>
<keyword evidence="1" id="KW-0812">Transmembrane</keyword>
<feature type="transmembrane region" description="Helical" evidence="1">
    <location>
        <begin position="57"/>
        <end position="76"/>
    </location>
</feature>
<keyword evidence="3" id="KW-1185">Reference proteome</keyword>
<organism evidence="2 3">
    <name type="scientific">Yaniella flava</name>
    <dbReference type="NCBI Taxonomy" id="287930"/>
    <lineage>
        <taxon>Bacteria</taxon>
        <taxon>Bacillati</taxon>
        <taxon>Actinomycetota</taxon>
        <taxon>Actinomycetes</taxon>
        <taxon>Micrococcales</taxon>
        <taxon>Micrococcaceae</taxon>
        <taxon>Yaniella</taxon>
    </lineage>
</organism>
<keyword evidence="1" id="KW-1133">Transmembrane helix</keyword>
<gene>
    <name evidence="2" type="ORF">GCM10009720_19050</name>
</gene>
<feature type="transmembrane region" description="Helical" evidence="1">
    <location>
        <begin position="25"/>
        <end position="45"/>
    </location>
</feature>
<comment type="caution">
    <text evidence="2">The sequence shown here is derived from an EMBL/GenBank/DDBJ whole genome shotgun (WGS) entry which is preliminary data.</text>
</comment>
<evidence type="ECO:0008006" key="4">
    <source>
        <dbReference type="Google" id="ProtNLM"/>
    </source>
</evidence>
<name>A0ABN2UKE8_9MICC</name>
<evidence type="ECO:0000313" key="2">
    <source>
        <dbReference type="EMBL" id="GAA2038812.1"/>
    </source>
</evidence>
<sequence>MIGLRTWATTFSDEAWRAGHRAGIIFSWLLAAVAVVSFGIGIWLIQRENPPTDLIVSFYTLGTLVTTLVVTGLMILSAHKAAKKVAGEQVLAEEGDEIEAFIAEQYENG</sequence>